<evidence type="ECO:0000313" key="1">
    <source>
        <dbReference type="EMBL" id="KKL48647.1"/>
    </source>
</evidence>
<name>A0A0F9FBU9_9ZZZZ</name>
<reference evidence="1" key="1">
    <citation type="journal article" date="2015" name="Nature">
        <title>Complex archaea that bridge the gap between prokaryotes and eukaryotes.</title>
        <authorList>
            <person name="Spang A."/>
            <person name="Saw J.H."/>
            <person name="Jorgensen S.L."/>
            <person name="Zaremba-Niedzwiedzka K."/>
            <person name="Martijn J."/>
            <person name="Lind A.E."/>
            <person name="van Eijk R."/>
            <person name="Schleper C."/>
            <person name="Guy L."/>
            <person name="Ettema T.J."/>
        </authorList>
    </citation>
    <scope>NUCLEOTIDE SEQUENCE</scope>
</reference>
<dbReference type="EMBL" id="LAZR01033244">
    <property type="protein sequence ID" value="KKL48647.1"/>
    <property type="molecule type" value="Genomic_DNA"/>
</dbReference>
<comment type="caution">
    <text evidence="1">The sequence shown here is derived from an EMBL/GenBank/DDBJ whole genome shotgun (WGS) entry which is preliminary data.</text>
</comment>
<organism evidence="1">
    <name type="scientific">marine sediment metagenome</name>
    <dbReference type="NCBI Taxonomy" id="412755"/>
    <lineage>
        <taxon>unclassified sequences</taxon>
        <taxon>metagenomes</taxon>
        <taxon>ecological metagenomes</taxon>
    </lineage>
</organism>
<dbReference type="AlphaFoldDB" id="A0A0F9FBU9"/>
<proteinExistence type="predicted"/>
<protein>
    <submittedName>
        <fullName evidence="1">Uncharacterized protein</fullName>
    </submittedName>
</protein>
<accession>A0A0F9FBU9</accession>
<sequence>MNALHKQVVHNVIKHLQMKQEEVETWIGEYDEETDKQHMERIRHIGIFIDVLKKYFFQT</sequence>
<gene>
    <name evidence="1" type="ORF">LCGC14_2323420</name>
</gene>